<name>A0A2P2P817_RHIMU</name>
<evidence type="ECO:0000313" key="1">
    <source>
        <dbReference type="EMBL" id="MBX50827.1"/>
    </source>
</evidence>
<sequence length="70" mass="8112">MGVTETNLTSKQRRQVFKWCHETQDTHTVRLDVGSLNVVDIFSKPQRKHKNKSLHANRLNISSMASLETY</sequence>
<dbReference type="EMBL" id="GGEC01070343">
    <property type="protein sequence ID" value="MBX50827.1"/>
    <property type="molecule type" value="Transcribed_RNA"/>
</dbReference>
<reference evidence="1" key="1">
    <citation type="submission" date="2018-02" db="EMBL/GenBank/DDBJ databases">
        <title>Rhizophora mucronata_Transcriptome.</title>
        <authorList>
            <person name="Meera S.P."/>
            <person name="Sreeshan A."/>
            <person name="Augustine A."/>
        </authorList>
    </citation>
    <scope>NUCLEOTIDE SEQUENCE</scope>
    <source>
        <tissue evidence="1">Leaf</tissue>
    </source>
</reference>
<dbReference type="AlphaFoldDB" id="A0A2P2P817"/>
<proteinExistence type="predicted"/>
<accession>A0A2P2P817</accession>
<protein>
    <submittedName>
        <fullName evidence="1">Uncharacterized protein</fullName>
    </submittedName>
</protein>
<organism evidence="1">
    <name type="scientific">Rhizophora mucronata</name>
    <name type="common">Asiatic mangrove</name>
    <dbReference type="NCBI Taxonomy" id="61149"/>
    <lineage>
        <taxon>Eukaryota</taxon>
        <taxon>Viridiplantae</taxon>
        <taxon>Streptophyta</taxon>
        <taxon>Embryophyta</taxon>
        <taxon>Tracheophyta</taxon>
        <taxon>Spermatophyta</taxon>
        <taxon>Magnoliopsida</taxon>
        <taxon>eudicotyledons</taxon>
        <taxon>Gunneridae</taxon>
        <taxon>Pentapetalae</taxon>
        <taxon>rosids</taxon>
        <taxon>fabids</taxon>
        <taxon>Malpighiales</taxon>
        <taxon>Rhizophoraceae</taxon>
        <taxon>Rhizophora</taxon>
    </lineage>
</organism>